<gene>
    <name evidence="1" type="ORF">PAGA_b0042</name>
</gene>
<protein>
    <submittedName>
        <fullName evidence="1">Uncharacterized protein</fullName>
    </submittedName>
</protein>
<name>A0ACA8E1I7_9GAMM</name>
<keyword evidence="2" id="KW-1185">Reference proteome</keyword>
<dbReference type="EMBL" id="CP011012">
    <property type="protein sequence ID" value="ATC84023.1"/>
    <property type="molecule type" value="Genomic_DNA"/>
</dbReference>
<proteinExistence type="predicted"/>
<dbReference type="Proteomes" id="UP000217277">
    <property type="component" value="Chromosome II"/>
</dbReference>
<sequence length="55" mass="6327">MAIEEIKTISKLEQIEICYNPQNPIAKDFYSSFGFEEVGLDEDEDDMLAVIKISR</sequence>
<evidence type="ECO:0000313" key="2">
    <source>
        <dbReference type="Proteomes" id="UP000217277"/>
    </source>
</evidence>
<organism evidence="1 2">
    <name type="scientific">Pseudoalteromonas agarivorans DSM 14585</name>
    <dbReference type="NCBI Taxonomy" id="1312369"/>
    <lineage>
        <taxon>Bacteria</taxon>
        <taxon>Pseudomonadati</taxon>
        <taxon>Pseudomonadota</taxon>
        <taxon>Gammaproteobacteria</taxon>
        <taxon>Alteromonadales</taxon>
        <taxon>Pseudoalteromonadaceae</taxon>
        <taxon>Pseudoalteromonas</taxon>
    </lineage>
</organism>
<evidence type="ECO:0000313" key="1">
    <source>
        <dbReference type="EMBL" id="ATC84023.1"/>
    </source>
</evidence>
<reference evidence="1" key="1">
    <citation type="submission" date="2015-03" db="EMBL/GenBank/DDBJ databases">
        <authorList>
            <person name="Xie B.-B."/>
            <person name="Rong J.-C."/>
            <person name="Qin Q.-L."/>
            <person name="Zhang Y.-Z."/>
        </authorList>
    </citation>
    <scope>NUCLEOTIDE SEQUENCE</scope>
    <source>
        <strain evidence="1">DSM 14585</strain>
    </source>
</reference>
<accession>A0ACA8E1I7</accession>